<keyword evidence="1" id="KW-0175">Coiled coil</keyword>
<reference evidence="4" key="2">
    <citation type="submission" date="2025-08" db="UniProtKB">
        <authorList>
            <consortium name="RefSeq"/>
        </authorList>
    </citation>
    <scope>IDENTIFICATION</scope>
    <source>
        <tissue evidence="4">Cell line</tissue>
    </source>
</reference>
<proteinExistence type="predicted"/>
<gene>
    <name evidence="4" type="primary">CCDC170</name>
</gene>
<evidence type="ECO:0000313" key="3">
    <source>
        <dbReference type="Proteomes" id="UP001652641"/>
    </source>
</evidence>
<sequence length="580" mass="66947">MSSARCVAQTKEIYDHLLEVPVSRDQLNHYRNVAEDARSELAATLVKFECAQSELRDLRSKLLSKEAFCQELKAEMENYKENNARKSSLLTSLRDRVQELEEESAALTASKIRTEITAHTAIKENQELKKKVAELDESFQKCLKENEENKSQVSKNCRQHEEFLAQLGDCLDPDKKNEKASYEDLILKLRELCEENAFVKGQIVTLEETINVHEMEAKASRETIMRLVSEVNRAQEKAASCTKEKGKLNQDLLSAVETKEALEMEVRILQERLLAGQQVWDASKQELNLLKKRFCELEKSLEASVDAAAASRSQYFSFREKVAALLRGSWGTTGPKEDAILERIREITSQEESRKKYLKFLDQLSEKMKLDQMAAELGFDMRLDVVLARTEQLVRLESNAVIENKTLAYNLQRKLRTQKERLESKELHMSLLRQKIAQLEGEKQVRSALAVERDEASLTLRKLQKKVERLQKELSVCREANTELKAKLADTSELKIKTLEQTKAIEDLNKSRDKLEKMKEKAEKKLTSVKSELDTTEREAQEDKERAKNMIEVVTSEMKTLKKSLEEVERREKQFKRFHA</sequence>
<feature type="region of interest" description="Disordered" evidence="2">
    <location>
        <begin position="521"/>
        <end position="549"/>
    </location>
</feature>
<dbReference type="GeneID" id="112919528"/>
<keyword evidence="3" id="KW-1185">Reference proteome</keyword>
<name>A0ABM5BA59_VULVU</name>
<accession>A0ABM5BA59</accession>
<evidence type="ECO:0000313" key="4">
    <source>
        <dbReference type="RefSeq" id="XP_072623931.1"/>
    </source>
</evidence>
<evidence type="ECO:0000256" key="1">
    <source>
        <dbReference type="SAM" id="Coils"/>
    </source>
</evidence>
<dbReference type="PANTHER" id="PTHR18863:SF4">
    <property type="entry name" value="COILED-COIL DOMAIN-CONTAINING PROTEIN 170"/>
    <property type="match status" value="1"/>
</dbReference>
<dbReference type="PANTHER" id="PTHR18863">
    <property type="entry name" value="TSEC-2-RELATED"/>
    <property type="match status" value="1"/>
</dbReference>
<dbReference type="InterPro" id="IPR039139">
    <property type="entry name" value="CCDC170-like"/>
</dbReference>
<feature type="coiled-coil region" evidence="1">
    <location>
        <begin position="62"/>
        <end position="145"/>
    </location>
</feature>
<dbReference type="RefSeq" id="XP_072623931.1">
    <property type="nucleotide sequence ID" value="XM_072767830.1"/>
</dbReference>
<feature type="coiled-coil region" evidence="1">
    <location>
        <begin position="175"/>
        <end position="272"/>
    </location>
</feature>
<evidence type="ECO:0000256" key="2">
    <source>
        <dbReference type="SAM" id="MobiDB-lite"/>
    </source>
</evidence>
<reference evidence="3" key="1">
    <citation type="submission" date="2025-05" db="UniProtKB">
        <authorList>
            <consortium name="RefSeq"/>
        </authorList>
    </citation>
    <scope>NUCLEOTIDE SEQUENCE [LARGE SCALE GENOMIC DNA]</scope>
</reference>
<dbReference type="Proteomes" id="UP001652641">
    <property type="component" value="Chromosome 1"/>
</dbReference>
<organism evidence="3 4">
    <name type="scientific">Vulpes vulpes</name>
    <name type="common">Red fox</name>
    <dbReference type="NCBI Taxonomy" id="9627"/>
    <lineage>
        <taxon>Eukaryota</taxon>
        <taxon>Metazoa</taxon>
        <taxon>Chordata</taxon>
        <taxon>Craniata</taxon>
        <taxon>Vertebrata</taxon>
        <taxon>Euteleostomi</taxon>
        <taxon>Mammalia</taxon>
        <taxon>Eutheria</taxon>
        <taxon>Laurasiatheria</taxon>
        <taxon>Carnivora</taxon>
        <taxon>Caniformia</taxon>
        <taxon>Canidae</taxon>
        <taxon>Vulpes</taxon>
    </lineage>
</organism>
<protein>
    <submittedName>
        <fullName evidence="4">Coiled-coil domain-containing protein 170 isoform X8</fullName>
    </submittedName>
</protein>